<organism evidence="1">
    <name type="scientific">marine sediment metagenome</name>
    <dbReference type="NCBI Taxonomy" id="412755"/>
    <lineage>
        <taxon>unclassified sequences</taxon>
        <taxon>metagenomes</taxon>
        <taxon>ecological metagenomes</taxon>
    </lineage>
</organism>
<comment type="caution">
    <text evidence="1">The sequence shown here is derived from an EMBL/GenBank/DDBJ whole genome shotgun (WGS) entry which is preliminary data.</text>
</comment>
<sequence length="382" mass="40429">MSFGQVANWGIKTVDTSAETKKVVWRPATAATSVLVGQPVCYNSDLAADVNEKTTNRLSSDFGGSGATSYAEGSQTYNARFLIVEEPLTANLHAFAGIVKDLGPLRGADGDTIEVYVPVEGAVVPVYCAQDCVLDRTIMGIQNSEADVNFPGRPIGVARETIDRSGTDGLVWMEFKSFDYSGINGASDATANSLIVDDEVTSNNVVLDFRNYRFDGTGRARALYYIGEINGLGHATWGMFKFRSYVSAALVSNVVHVVTANLHFKDAATIAVTSGHWNSAFYATVETEVTSTAPTLSGGSVAGISLEYYVDESTAAPANAFALYVHAGTYNWDGLLAIRNAGDCGDYASTGNAPALAIGDIMIPIYVAGSTYYLVALADSGV</sequence>
<proteinExistence type="predicted"/>
<accession>A0A0F9NPL4</accession>
<dbReference type="EMBL" id="LAZR01007747">
    <property type="protein sequence ID" value="KKM83222.1"/>
    <property type="molecule type" value="Genomic_DNA"/>
</dbReference>
<gene>
    <name evidence="1" type="ORF">LCGC14_1311620</name>
</gene>
<evidence type="ECO:0000313" key="1">
    <source>
        <dbReference type="EMBL" id="KKM83222.1"/>
    </source>
</evidence>
<protein>
    <submittedName>
        <fullName evidence="1">Uncharacterized protein</fullName>
    </submittedName>
</protein>
<name>A0A0F9NPL4_9ZZZZ</name>
<reference evidence="1" key="1">
    <citation type="journal article" date="2015" name="Nature">
        <title>Complex archaea that bridge the gap between prokaryotes and eukaryotes.</title>
        <authorList>
            <person name="Spang A."/>
            <person name="Saw J.H."/>
            <person name="Jorgensen S.L."/>
            <person name="Zaremba-Niedzwiedzka K."/>
            <person name="Martijn J."/>
            <person name="Lind A.E."/>
            <person name="van Eijk R."/>
            <person name="Schleper C."/>
            <person name="Guy L."/>
            <person name="Ettema T.J."/>
        </authorList>
    </citation>
    <scope>NUCLEOTIDE SEQUENCE</scope>
</reference>
<dbReference type="AlphaFoldDB" id="A0A0F9NPL4"/>